<feature type="transmembrane region" description="Helical" evidence="1">
    <location>
        <begin position="309"/>
        <end position="330"/>
    </location>
</feature>
<dbReference type="InParanoid" id="A0A482WTT6"/>
<keyword evidence="1" id="KW-0472">Membrane</keyword>
<feature type="transmembrane region" description="Helical" evidence="1">
    <location>
        <begin position="174"/>
        <end position="200"/>
    </location>
</feature>
<dbReference type="EMBL" id="QKKF02026142">
    <property type="protein sequence ID" value="RZF36581.1"/>
    <property type="molecule type" value="Genomic_DNA"/>
</dbReference>
<organism evidence="2 3">
    <name type="scientific">Laodelphax striatellus</name>
    <name type="common">Small brown planthopper</name>
    <name type="synonym">Delphax striatella</name>
    <dbReference type="NCBI Taxonomy" id="195883"/>
    <lineage>
        <taxon>Eukaryota</taxon>
        <taxon>Metazoa</taxon>
        <taxon>Ecdysozoa</taxon>
        <taxon>Arthropoda</taxon>
        <taxon>Hexapoda</taxon>
        <taxon>Insecta</taxon>
        <taxon>Pterygota</taxon>
        <taxon>Neoptera</taxon>
        <taxon>Paraneoptera</taxon>
        <taxon>Hemiptera</taxon>
        <taxon>Auchenorrhyncha</taxon>
        <taxon>Fulgoroidea</taxon>
        <taxon>Delphacidae</taxon>
        <taxon>Criomorphinae</taxon>
        <taxon>Laodelphax</taxon>
    </lineage>
</organism>
<evidence type="ECO:0000313" key="2">
    <source>
        <dbReference type="EMBL" id="RZF36581.1"/>
    </source>
</evidence>
<dbReference type="Proteomes" id="UP000291343">
    <property type="component" value="Unassembled WGS sequence"/>
</dbReference>
<dbReference type="AlphaFoldDB" id="A0A482WTT6"/>
<gene>
    <name evidence="2" type="ORF">LSTR_LSTR010692</name>
</gene>
<sequence length="358" mass="41757">MESTRFLLKFTNLVRYGTPLPLNSLPLLSAIIAVSLLFTNLFMVILYEHDSTERRLKAMAEIVSVTSVFSCVVQRGLKPEYAIKLIELIEGELLEDCRILSVGRIKWERIYANYDKKRADMERLYRKMFMATTGIYFAYIGRNAFNQLLEGKNTSERKWPTPYIYWCPPGYDSYYIFIFLEILHIYVFSFMLAEAFCLMLSTCLATERVLADFQTIYMLIEDLSENFMERHIEFNQNYLQSNQEIECDSKNVMRDLENYMSLLIQCHQKLNSNFKYCAEYSAFGTLAITFPISVDTVISIYTMMKATNVKVFVNFAVACFFINLIILFCYHNGQKIVNQILKAAFSYGNIIYSVKSNK</sequence>
<dbReference type="OrthoDB" id="8122539at2759"/>
<evidence type="ECO:0008006" key="4">
    <source>
        <dbReference type="Google" id="ProtNLM"/>
    </source>
</evidence>
<feature type="transmembrane region" description="Helical" evidence="1">
    <location>
        <begin position="280"/>
        <end position="303"/>
    </location>
</feature>
<keyword evidence="1" id="KW-1133">Transmembrane helix</keyword>
<comment type="caution">
    <text evidence="2">The sequence shown here is derived from an EMBL/GenBank/DDBJ whole genome shotgun (WGS) entry which is preliminary data.</text>
</comment>
<reference evidence="2 3" key="1">
    <citation type="journal article" date="2017" name="Gigascience">
        <title>Genome sequence of the small brown planthopper, Laodelphax striatellus.</title>
        <authorList>
            <person name="Zhu J."/>
            <person name="Jiang F."/>
            <person name="Wang X."/>
            <person name="Yang P."/>
            <person name="Bao Y."/>
            <person name="Zhao W."/>
            <person name="Wang W."/>
            <person name="Lu H."/>
            <person name="Wang Q."/>
            <person name="Cui N."/>
            <person name="Li J."/>
            <person name="Chen X."/>
            <person name="Luo L."/>
            <person name="Yu J."/>
            <person name="Kang L."/>
            <person name="Cui F."/>
        </authorList>
    </citation>
    <scope>NUCLEOTIDE SEQUENCE [LARGE SCALE GENOMIC DNA]</scope>
    <source>
        <strain evidence="2">Lst14</strain>
    </source>
</reference>
<protein>
    <recommendedName>
        <fullName evidence="4">Odorant receptor</fullName>
    </recommendedName>
</protein>
<evidence type="ECO:0000313" key="3">
    <source>
        <dbReference type="Proteomes" id="UP000291343"/>
    </source>
</evidence>
<name>A0A482WTT6_LAOST</name>
<accession>A0A482WTT6</accession>
<feature type="transmembrane region" description="Helical" evidence="1">
    <location>
        <begin position="124"/>
        <end position="141"/>
    </location>
</feature>
<proteinExistence type="predicted"/>
<keyword evidence="3" id="KW-1185">Reference proteome</keyword>
<feature type="transmembrane region" description="Helical" evidence="1">
    <location>
        <begin position="25"/>
        <end position="47"/>
    </location>
</feature>
<keyword evidence="1" id="KW-0812">Transmembrane</keyword>
<evidence type="ECO:0000256" key="1">
    <source>
        <dbReference type="SAM" id="Phobius"/>
    </source>
</evidence>